<comment type="subcellular location">
    <subcellularLocation>
        <location evidence="1">Nucleus</location>
    </subcellularLocation>
</comment>
<dbReference type="CDD" id="cd00018">
    <property type="entry name" value="AP2"/>
    <property type="match status" value="1"/>
</dbReference>
<dbReference type="PRINTS" id="PR00367">
    <property type="entry name" value="ETHRSPELEMNT"/>
</dbReference>
<feature type="compositionally biased region" description="Polar residues" evidence="9">
    <location>
        <begin position="103"/>
        <end position="127"/>
    </location>
</feature>
<dbReference type="SMART" id="SM00380">
    <property type="entry name" value="AP2"/>
    <property type="match status" value="1"/>
</dbReference>
<evidence type="ECO:0000313" key="12">
    <source>
        <dbReference type="Proteomes" id="UP001152523"/>
    </source>
</evidence>
<comment type="similarity">
    <text evidence="8">Belongs to the AP2/ERF transcription factor family. ERF subfamily.</text>
</comment>
<dbReference type="PROSITE" id="PS51032">
    <property type="entry name" value="AP2_ERF"/>
    <property type="match status" value="1"/>
</dbReference>
<keyword evidence="3" id="KW-0805">Transcription regulation</keyword>
<evidence type="ECO:0000256" key="4">
    <source>
        <dbReference type="ARBA" id="ARBA00023125"/>
    </source>
</evidence>
<evidence type="ECO:0000256" key="3">
    <source>
        <dbReference type="ARBA" id="ARBA00023015"/>
    </source>
</evidence>
<evidence type="ECO:0000256" key="2">
    <source>
        <dbReference type="ARBA" id="ARBA00022821"/>
    </source>
</evidence>
<keyword evidence="2" id="KW-0611">Plant defense</keyword>
<dbReference type="GO" id="GO:0005634">
    <property type="term" value="C:nucleus"/>
    <property type="evidence" value="ECO:0007669"/>
    <property type="project" value="UniProtKB-SubCell"/>
</dbReference>
<gene>
    <name evidence="11" type="ORF">CEPIT_LOCUS14128</name>
</gene>
<dbReference type="Pfam" id="PF00847">
    <property type="entry name" value="AP2"/>
    <property type="match status" value="1"/>
</dbReference>
<dbReference type="GO" id="GO:0003677">
    <property type="term" value="F:DNA binding"/>
    <property type="evidence" value="ECO:0007669"/>
    <property type="project" value="UniProtKB-KW"/>
</dbReference>
<evidence type="ECO:0000256" key="7">
    <source>
        <dbReference type="ARBA" id="ARBA00023242"/>
    </source>
</evidence>
<evidence type="ECO:0000256" key="6">
    <source>
        <dbReference type="ARBA" id="ARBA00023163"/>
    </source>
</evidence>
<comment type="caution">
    <text evidence="11">The sequence shown here is derived from an EMBL/GenBank/DDBJ whole genome shotgun (WGS) entry which is preliminary data.</text>
</comment>
<dbReference type="Proteomes" id="UP001152523">
    <property type="component" value="Unassembled WGS sequence"/>
</dbReference>
<keyword evidence="7" id="KW-0539">Nucleus</keyword>
<evidence type="ECO:0000256" key="9">
    <source>
        <dbReference type="SAM" id="MobiDB-lite"/>
    </source>
</evidence>
<feature type="region of interest" description="Disordered" evidence="9">
    <location>
        <begin position="98"/>
        <end position="141"/>
    </location>
</feature>
<dbReference type="Gene3D" id="3.30.730.10">
    <property type="entry name" value="AP2/ERF domain"/>
    <property type="match status" value="1"/>
</dbReference>
<feature type="domain" description="AP2/ERF" evidence="10">
    <location>
        <begin position="14"/>
        <end position="71"/>
    </location>
</feature>
<reference evidence="11" key="1">
    <citation type="submission" date="2022-07" db="EMBL/GenBank/DDBJ databases">
        <authorList>
            <person name="Macas J."/>
            <person name="Novak P."/>
            <person name="Neumann P."/>
        </authorList>
    </citation>
    <scope>NUCLEOTIDE SEQUENCE</scope>
</reference>
<proteinExistence type="inferred from homology"/>
<evidence type="ECO:0000256" key="5">
    <source>
        <dbReference type="ARBA" id="ARBA00023159"/>
    </source>
</evidence>
<keyword evidence="12" id="KW-1185">Reference proteome</keyword>
<dbReference type="InterPro" id="IPR016177">
    <property type="entry name" value="DNA-bd_dom_sf"/>
</dbReference>
<dbReference type="PANTHER" id="PTHR31985:SF273">
    <property type="entry name" value="ETHYLENE-RESPONSIVE TRANSCRIPTION FACTOR ERF017"/>
    <property type="match status" value="1"/>
</dbReference>
<name>A0AAV0DCJ7_9ASTE</name>
<accession>A0AAV0DCJ7</accession>
<dbReference type="FunFam" id="3.30.730.10:FF:000001">
    <property type="entry name" value="Ethylene-responsive transcription factor 2"/>
    <property type="match status" value="1"/>
</dbReference>
<keyword evidence="5" id="KW-0010">Activator</keyword>
<dbReference type="EMBL" id="CAMAPF010000094">
    <property type="protein sequence ID" value="CAH9097629.1"/>
    <property type="molecule type" value="Genomic_DNA"/>
</dbReference>
<organism evidence="11 12">
    <name type="scientific">Cuscuta epithymum</name>
    <dbReference type="NCBI Taxonomy" id="186058"/>
    <lineage>
        <taxon>Eukaryota</taxon>
        <taxon>Viridiplantae</taxon>
        <taxon>Streptophyta</taxon>
        <taxon>Embryophyta</taxon>
        <taxon>Tracheophyta</taxon>
        <taxon>Spermatophyta</taxon>
        <taxon>Magnoliopsida</taxon>
        <taxon>eudicotyledons</taxon>
        <taxon>Gunneridae</taxon>
        <taxon>Pentapetalae</taxon>
        <taxon>asterids</taxon>
        <taxon>lamiids</taxon>
        <taxon>Solanales</taxon>
        <taxon>Convolvulaceae</taxon>
        <taxon>Cuscuteae</taxon>
        <taxon>Cuscuta</taxon>
        <taxon>Cuscuta subgen. Cuscuta</taxon>
    </lineage>
</organism>
<evidence type="ECO:0000256" key="1">
    <source>
        <dbReference type="ARBA" id="ARBA00004123"/>
    </source>
</evidence>
<dbReference type="GO" id="GO:0006952">
    <property type="term" value="P:defense response"/>
    <property type="evidence" value="ECO:0007669"/>
    <property type="project" value="UniProtKB-KW"/>
</dbReference>
<dbReference type="InterPro" id="IPR036955">
    <property type="entry name" value="AP2/ERF_dom_sf"/>
</dbReference>
<keyword evidence="6" id="KW-0804">Transcription</keyword>
<keyword evidence="4" id="KW-0238">DNA-binding</keyword>
<dbReference type="SUPFAM" id="SSF54171">
    <property type="entry name" value="DNA-binding domain"/>
    <property type="match status" value="1"/>
</dbReference>
<dbReference type="InterPro" id="IPR001471">
    <property type="entry name" value="AP2/ERF_dom"/>
</dbReference>
<evidence type="ECO:0000259" key="10">
    <source>
        <dbReference type="PROSITE" id="PS51032"/>
    </source>
</evidence>
<dbReference type="PANTHER" id="PTHR31985">
    <property type="entry name" value="ETHYLENE-RESPONSIVE TRANSCRIPTION FACTOR ERF042-RELATED"/>
    <property type="match status" value="1"/>
</dbReference>
<sequence length="219" mass="24440">MDNAPNDDASSSAKFRGVRKREWGKWVSEIRLPNSRRRIWLGSFDSPVKAARAFDAALFCLRGRNANFNFPDNPPDIPGGRSMSDDEIKVAATHYANGETHQDTGSGPSRGNVSDHSTSLSPTQSVHADSPLQLGPGGPSQYVEAEMTQMTFDDGFLQQFSSFSWDAPINNDFTDYGYFPRLDDFGYNDYYVPVTLPETNYYIEDQYDGFASQGSSLWD</sequence>
<evidence type="ECO:0000256" key="8">
    <source>
        <dbReference type="ARBA" id="ARBA00024343"/>
    </source>
</evidence>
<dbReference type="InterPro" id="IPR051032">
    <property type="entry name" value="AP2/ERF_TF_ERF_subfamily"/>
</dbReference>
<evidence type="ECO:0000313" key="11">
    <source>
        <dbReference type="EMBL" id="CAH9097629.1"/>
    </source>
</evidence>
<dbReference type="GO" id="GO:0003700">
    <property type="term" value="F:DNA-binding transcription factor activity"/>
    <property type="evidence" value="ECO:0007669"/>
    <property type="project" value="InterPro"/>
</dbReference>
<protein>
    <recommendedName>
        <fullName evidence="10">AP2/ERF domain-containing protein</fullName>
    </recommendedName>
</protein>
<dbReference type="AlphaFoldDB" id="A0AAV0DCJ7"/>